<dbReference type="EMBL" id="BDDD01007683">
    <property type="protein sequence ID" value="GAV91596.1"/>
    <property type="molecule type" value="Genomic_DNA"/>
</dbReference>
<protein>
    <submittedName>
        <fullName evidence="2">LRAT domain-containing protein</fullName>
    </submittedName>
</protein>
<dbReference type="AlphaFoldDB" id="A0A1Q3DGD8"/>
<name>A0A1Q3DGD8_CEPFO</name>
<dbReference type="InParanoid" id="A0A1Q3DGD8"/>
<dbReference type="PANTHER" id="PTHR46137:SF1">
    <property type="entry name" value="LRAT DOMAIN-CONTAINING PROTEIN"/>
    <property type="match status" value="1"/>
</dbReference>
<comment type="caution">
    <text evidence="2">The sequence shown here is derived from an EMBL/GenBank/DDBJ whole genome shotgun (WGS) entry which is preliminary data.</text>
</comment>
<feature type="domain" description="LRAT" evidence="1">
    <location>
        <begin position="22"/>
        <end position="160"/>
    </location>
</feature>
<organism evidence="2 3">
    <name type="scientific">Cephalotus follicularis</name>
    <name type="common">Albany pitcher plant</name>
    <dbReference type="NCBI Taxonomy" id="3775"/>
    <lineage>
        <taxon>Eukaryota</taxon>
        <taxon>Viridiplantae</taxon>
        <taxon>Streptophyta</taxon>
        <taxon>Embryophyta</taxon>
        <taxon>Tracheophyta</taxon>
        <taxon>Spermatophyta</taxon>
        <taxon>Magnoliopsida</taxon>
        <taxon>eudicotyledons</taxon>
        <taxon>Gunneridae</taxon>
        <taxon>Pentapetalae</taxon>
        <taxon>rosids</taxon>
        <taxon>fabids</taxon>
        <taxon>Oxalidales</taxon>
        <taxon>Cephalotaceae</taxon>
        <taxon>Cephalotus</taxon>
    </lineage>
</organism>
<sequence length="183" mass="20201">MAETSEIIEIDITKLQPGDHIFTYLLEGVFTHHGIYVGDEMVIHFIPGPTIGNEEFPKSGPCERCQGYNGGSGDGVIMTGKVVKSCLHCFGDKKFLYKYGVSWVEALKSTCCPYQSKSLQEGLETANEKLNTGFGVYDTVKNNSEHFATFCRAGKRYSVQPLIDKFGDKLDAIENIDAGPDEN</sequence>
<dbReference type="OrthoDB" id="421951at2759"/>
<proteinExistence type="predicted"/>
<evidence type="ECO:0000259" key="1">
    <source>
        <dbReference type="PROSITE" id="PS51934"/>
    </source>
</evidence>
<dbReference type="Gene3D" id="3.90.1720.10">
    <property type="entry name" value="endopeptidase domain like (from Nostoc punctiforme)"/>
    <property type="match status" value="1"/>
</dbReference>
<dbReference type="PANTHER" id="PTHR46137">
    <property type="entry name" value="OS05G0310600 PROTEIN"/>
    <property type="match status" value="1"/>
</dbReference>
<dbReference type="SUPFAM" id="SSF54001">
    <property type="entry name" value="Cysteine proteinases"/>
    <property type="match status" value="1"/>
</dbReference>
<reference evidence="3" key="1">
    <citation type="submission" date="2016-04" db="EMBL/GenBank/DDBJ databases">
        <title>Cephalotus genome sequencing.</title>
        <authorList>
            <person name="Fukushima K."/>
            <person name="Hasebe M."/>
            <person name="Fang X."/>
        </authorList>
    </citation>
    <scope>NUCLEOTIDE SEQUENCE [LARGE SCALE GENOMIC DNA]</scope>
    <source>
        <strain evidence="3">cv. St1</strain>
    </source>
</reference>
<dbReference type="Proteomes" id="UP000187406">
    <property type="component" value="Unassembled WGS sequence"/>
</dbReference>
<dbReference type="InterPro" id="IPR038765">
    <property type="entry name" value="Papain-like_cys_pep_sf"/>
</dbReference>
<evidence type="ECO:0000313" key="2">
    <source>
        <dbReference type="EMBL" id="GAV91596.1"/>
    </source>
</evidence>
<evidence type="ECO:0000313" key="3">
    <source>
        <dbReference type="Proteomes" id="UP000187406"/>
    </source>
</evidence>
<dbReference type="PROSITE" id="PS51934">
    <property type="entry name" value="LRAT"/>
    <property type="match status" value="1"/>
</dbReference>
<dbReference type="Pfam" id="PF04970">
    <property type="entry name" value="LRAT"/>
    <property type="match status" value="1"/>
</dbReference>
<dbReference type="InterPro" id="IPR007053">
    <property type="entry name" value="LRAT_dom"/>
</dbReference>
<gene>
    <name evidence="2" type="ORF">CFOL_v3_34988</name>
</gene>
<accession>A0A1Q3DGD8</accession>
<keyword evidence="3" id="KW-1185">Reference proteome</keyword>